<comment type="caution">
    <text evidence="1">The sequence shown here is derived from an EMBL/GenBank/DDBJ whole genome shotgun (WGS) entry which is preliminary data.</text>
</comment>
<dbReference type="EMBL" id="BPLR01001295">
    <property type="protein sequence ID" value="GIZ01407.1"/>
    <property type="molecule type" value="Genomic_DNA"/>
</dbReference>
<organism evidence="1 2">
    <name type="scientific">Caerostris extrusa</name>
    <name type="common">Bark spider</name>
    <name type="synonym">Caerostris bankana</name>
    <dbReference type="NCBI Taxonomy" id="172846"/>
    <lineage>
        <taxon>Eukaryota</taxon>
        <taxon>Metazoa</taxon>
        <taxon>Ecdysozoa</taxon>
        <taxon>Arthropoda</taxon>
        <taxon>Chelicerata</taxon>
        <taxon>Arachnida</taxon>
        <taxon>Araneae</taxon>
        <taxon>Araneomorphae</taxon>
        <taxon>Entelegynae</taxon>
        <taxon>Araneoidea</taxon>
        <taxon>Araneidae</taxon>
        <taxon>Caerostris</taxon>
    </lineage>
</organism>
<name>A0AAV4Y286_CAEEX</name>
<proteinExistence type="predicted"/>
<accession>A0AAV4Y286</accession>
<evidence type="ECO:0000313" key="1">
    <source>
        <dbReference type="EMBL" id="GIZ01407.1"/>
    </source>
</evidence>
<protein>
    <submittedName>
        <fullName evidence="1">Uncharacterized protein</fullName>
    </submittedName>
</protein>
<sequence>MSPVDVPLPTISYEETRDVIRIKEHEMPKEEELCAYNPIRRSHLIGQGVQEERPLTDSACSESQKLYQAIAT</sequence>
<evidence type="ECO:0000313" key="2">
    <source>
        <dbReference type="Proteomes" id="UP001054945"/>
    </source>
</evidence>
<reference evidence="1 2" key="1">
    <citation type="submission" date="2021-06" db="EMBL/GenBank/DDBJ databases">
        <title>Caerostris extrusa draft genome.</title>
        <authorList>
            <person name="Kono N."/>
            <person name="Arakawa K."/>
        </authorList>
    </citation>
    <scope>NUCLEOTIDE SEQUENCE [LARGE SCALE GENOMIC DNA]</scope>
</reference>
<dbReference type="AlphaFoldDB" id="A0AAV4Y286"/>
<keyword evidence="2" id="KW-1185">Reference proteome</keyword>
<gene>
    <name evidence="1" type="ORF">CEXT_656031</name>
</gene>
<dbReference type="Proteomes" id="UP001054945">
    <property type="component" value="Unassembled WGS sequence"/>
</dbReference>